<accession>A0A0J8DBR1</accession>
<name>A0A0J8DBR1_CLOCY</name>
<dbReference type="OrthoDB" id="1910906at2"/>
<keyword evidence="2" id="KW-0808">Transferase</keyword>
<organism evidence="2 3">
    <name type="scientific">Clostridium cylindrosporum DSM 605</name>
    <dbReference type="NCBI Taxonomy" id="1121307"/>
    <lineage>
        <taxon>Bacteria</taxon>
        <taxon>Bacillati</taxon>
        <taxon>Bacillota</taxon>
        <taxon>Clostridia</taxon>
        <taxon>Eubacteriales</taxon>
        <taxon>Clostridiaceae</taxon>
        <taxon>Clostridium</taxon>
    </lineage>
</organism>
<dbReference type="Gene3D" id="3.40.630.30">
    <property type="match status" value="1"/>
</dbReference>
<proteinExistence type="predicted"/>
<dbReference type="PATRIC" id="fig|1121307.3.peg.1348"/>
<protein>
    <submittedName>
        <fullName evidence="2">Acetyltransferase</fullName>
    </submittedName>
</protein>
<dbReference type="GO" id="GO:0016747">
    <property type="term" value="F:acyltransferase activity, transferring groups other than amino-acyl groups"/>
    <property type="evidence" value="ECO:0007669"/>
    <property type="project" value="InterPro"/>
</dbReference>
<dbReference type="PROSITE" id="PS51186">
    <property type="entry name" value="GNAT"/>
    <property type="match status" value="1"/>
</dbReference>
<gene>
    <name evidence="2" type="ORF">CLCY_2c04920</name>
</gene>
<dbReference type="SUPFAM" id="SSF55729">
    <property type="entry name" value="Acyl-CoA N-acyltransferases (Nat)"/>
    <property type="match status" value="1"/>
</dbReference>
<dbReference type="InterPro" id="IPR016181">
    <property type="entry name" value="Acyl_CoA_acyltransferase"/>
</dbReference>
<dbReference type="Pfam" id="PF00583">
    <property type="entry name" value="Acetyltransf_1"/>
    <property type="match status" value="1"/>
</dbReference>
<evidence type="ECO:0000313" key="2">
    <source>
        <dbReference type="EMBL" id="KMT21728.1"/>
    </source>
</evidence>
<sequence>MLEFSTLKFKDIQSVKNIMFDKKACLSPFYSQNKKSITYFTIIKGVYIATKDDREVGVLIIDSNLREFYFYPVYPVSEAIGFLEFINSLDERFELSGYTFSFNCKNIEYLKESEDEYDTISSIKFMFCNLKEFAIELKDKTIDNKGLSIRKYTVKKDEEIRVGLQNQIFSNVKGRTELTLKDVIMEEYSPKFIDDLCFILEEKGEPIGYGQIINLNDVYYLVNFGIIPSARKKGYARNFLTYIMLMGYKKGIENLELTVDNHNYPAINLYRSQGFIEIKNTVKIKL</sequence>
<keyword evidence="3" id="KW-1185">Reference proteome</keyword>
<evidence type="ECO:0000313" key="3">
    <source>
        <dbReference type="Proteomes" id="UP000036756"/>
    </source>
</evidence>
<dbReference type="EMBL" id="LFVU01000027">
    <property type="protein sequence ID" value="KMT21728.1"/>
    <property type="molecule type" value="Genomic_DNA"/>
</dbReference>
<dbReference type="InterPro" id="IPR000182">
    <property type="entry name" value="GNAT_dom"/>
</dbReference>
<evidence type="ECO:0000259" key="1">
    <source>
        <dbReference type="PROSITE" id="PS51186"/>
    </source>
</evidence>
<dbReference type="CDD" id="cd04301">
    <property type="entry name" value="NAT_SF"/>
    <property type="match status" value="1"/>
</dbReference>
<dbReference type="Proteomes" id="UP000036756">
    <property type="component" value="Unassembled WGS sequence"/>
</dbReference>
<comment type="caution">
    <text evidence="2">The sequence shown here is derived from an EMBL/GenBank/DDBJ whole genome shotgun (WGS) entry which is preliminary data.</text>
</comment>
<feature type="domain" description="N-acetyltransferase" evidence="1">
    <location>
        <begin position="147"/>
        <end position="286"/>
    </location>
</feature>
<reference evidence="2 3" key="1">
    <citation type="submission" date="2015-06" db="EMBL/GenBank/DDBJ databases">
        <title>Draft genome sequence of the purine-degrading Clostridium cylindrosporum HC-1 (DSM 605).</title>
        <authorList>
            <person name="Poehlein A."/>
            <person name="Schiel-Bengelsdorf B."/>
            <person name="Bengelsdorf F."/>
            <person name="Daniel R."/>
            <person name="Duerre P."/>
        </authorList>
    </citation>
    <scope>NUCLEOTIDE SEQUENCE [LARGE SCALE GENOMIC DNA]</scope>
    <source>
        <strain evidence="2 3">DSM 605</strain>
    </source>
</reference>
<dbReference type="AlphaFoldDB" id="A0A0J8DBR1"/>
<dbReference type="RefSeq" id="WP_048571143.1">
    <property type="nucleotide sequence ID" value="NZ_LFVU01000027.1"/>
</dbReference>
<dbReference type="STRING" id="1121307.CLCY_2c04920"/>